<reference evidence="2" key="2">
    <citation type="submission" date="2020-06" db="EMBL/GenBank/DDBJ databases">
        <authorList>
            <person name="Sheffer M."/>
        </authorList>
    </citation>
    <scope>NUCLEOTIDE SEQUENCE</scope>
</reference>
<evidence type="ECO:0000256" key="1">
    <source>
        <dbReference type="SAM" id="SignalP"/>
    </source>
</evidence>
<reference evidence="2" key="1">
    <citation type="journal article" date="2020" name="bioRxiv">
        <title>Chromosome-level reference genome of the European wasp spider Argiope bruennichi: a resource for studies on range expansion and evolutionary adaptation.</title>
        <authorList>
            <person name="Sheffer M.M."/>
            <person name="Hoppe A."/>
            <person name="Krehenwinkel H."/>
            <person name="Uhl G."/>
            <person name="Kuss A.W."/>
            <person name="Jensen L."/>
            <person name="Jensen C."/>
            <person name="Gillespie R.G."/>
            <person name="Hoff K.J."/>
            <person name="Prost S."/>
        </authorList>
    </citation>
    <scope>NUCLEOTIDE SEQUENCE</scope>
</reference>
<feature type="chain" id="PRO_5035854720" evidence="1">
    <location>
        <begin position="27"/>
        <end position="159"/>
    </location>
</feature>
<keyword evidence="1" id="KW-0732">Signal</keyword>
<dbReference type="EMBL" id="JABXBU010001863">
    <property type="protein sequence ID" value="KAF8782182.1"/>
    <property type="molecule type" value="Genomic_DNA"/>
</dbReference>
<comment type="caution">
    <text evidence="2">The sequence shown here is derived from an EMBL/GenBank/DDBJ whole genome shotgun (WGS) entry which is preliminary data.</text>
</comment>
<keyword evidence="3" id="KW-1185">Reference proteome</keyword>
<sequence length="159" mass="17949">MHGMLELVMRIVMLEWVMFGGESCRAVGVGNVWGESCRAVGVGNAWGESCRAVGVGFTDEGSVYIGAIGMDEGMTPHLALLDVQEIFFRSGIEITVVQGQDFTWKLRLEEKGRKSNNQTEAQTEEINACQIYYRFNSKIQSILNDFRITRDLTRKLYRL</sequence>
<feature type="signal peptide" evidence="1">
    <location>
        <begin position="1"/>
        <end position="26"/>
    </location>
</feature>
<accession>A0A8T0F0U2</accession>
<gene>
    <name evidence="2" type="ORF">HNY73_012504</name>
</gene>
<dbReference type="Proteomes" id="UP000807504">
    <property type="component" value="Unassembled WGS sequence"/>
</dbReference>
<organism evidence="2 3">
    <name type="scientific">Argiope bruennichi</name>
    <name type="common">Wasp spider</name>
    <name type="synonym">Aranea bruennichi</name>
    <dbReference type="NCBI Taxonomy" id="94029"/>
    <lineage>
        <taxon>Eukaryota</taxon>
        <taxon>Metazoa</taxon>
        <taxon>Ecdysozoa</taxon>
        <taxon>Arthropoda</taxon>
        <taxon>Chelicerata</taxon>
        <taxon>Arachnida</taxon>
        <taxon>Araneae</taxon>
        <taxon>Araneomorphae</taxon>
        <taxon>Entelegynae</taxon>
        <taxon>Araneoidea</taxon>
        <taxon>Araneidae</taxon>
        <taxon>Argiope</taxon>
    </lineage>
</organism>
<evidence type="ECO:0000313" key="3">
    <source>
        <dbReference type="Proteomes" id="UP000807504"/>
    </source>
</evidence>
<protein>
    <submittedName>
        <fullName evidence="2">Uncharacterized protein</fullName>
    </submittedName>
</protein>
<name>A0A8T0F0U2_ARGBR</name>
<evidence type="ECO:0000313" key="2">
    <source>
        <dbReference type="EMBL" id="KAF8782182.1"/>
    </source>
</evidence>
<proteinExistence type="predicted"/>
<dbReference type="AlphaFoldDB" id="A0A8T0F0U2"/>